<dbReference type="EMBL" id="CM010717">
    <property type="protein sequence ID" value="RZC56257.1"/>
    <property type="molecule type" value="Genomic_DNA"/>
</dbReference>
<gene>
    <name evidence="2" type="ORF">C5167_015128</name>
</gene>
<keyword evidence="3" id="KW-1185">Reference proteome</keyword>
<keyword evidence="1" id="KW-0812">Transmembrane</keyword>
<dbReference type="Proteomes" id="UP000316621">
    <property type="component" value="Chromosome 3"/>
</dbReference>
<evidence type="ECO:0000313" key="3">
    <source>
        <dbReference type="Proteomes" id="UP000316621"/>
    </source>
</evidence>
<organism evidence="2 3">
    <name type="scientific">Papaver somniferum</name>
    <name type="common">Opium poppy</name>
    <dbReference type="NCBI Taxonomy" id="3469"/>
    <lineage>
        <taxon>Eukaryota</taxon>
        <taxon>Viridiplantae</taxon>
        <taxon>Streptophyta</taxon>
        <taxon>Embryophyta</taxon>
        <taxon>Tracheophyta</taxon>
        <taxon>Spermatophyta</taxon>
        <taxon>Magnoliopsida</taxon>
        <taxon>Ranunculales</taxon>
        <taxon>Papaveraceae</taxon>
        <taxon>Papaveroideae</taxon>
        <taxon>Papaver</taxon>
    </lineage>
</organism>
<accession>A0A4Y7J608</accession>
<keyword evidence="1" id="KW-1133">Transmembrane helix</keyword>
<reference evidence="2 3" key="1">
    <citation type="journal article" date="2018" name="Science">
        <title>The opium poppy genome and morphinan production.</title>
        <authorList>
            <person name="Guo L."/>
            <person name="Winzer T."/>
            <person name="Yang X."/>
            <person name="Li Y."/>
            <person name="Ning Z."/>
            <person name="He Z."/>
            <person name="Teodor R."/>
            <person name="Lu Y."/>
            <person name="Bowser T.A."/>
            <person name="Graham I.A."/>
            <person name="Ye K."/>
        </authorList>
    </citation>
    <scope>NUCLEOTIDE SEQUENCE [LARGE SCALE GENOMIC DNA]</scope>
    <source>
        <strain evidence="3">cv. HN1</strain>
        <tissue evidence="2">Leaves</tissue>
    </source>
</reference>
<sequence length="144" mass="17395">MGCWFLYWTGEEPQLIVCGRYIGEEWYDLVYMSFTFSSGKGKGTLWRIWCWWERQMVVMGMNRYCRFLYINACFMIGYSEVFGQPSIIYEDMVFTSLRRPWILRMGRMSKIMRLGSYFYTFIAALVYHYNFYAREVGDEEGMGR</sequence>
<dbReference type="Gramene" id="RZC56257">
    <property type="protein sequence ID" value="RZC56257"/>
    <property type="gene ID" value="C5167_015128"/>
</dbReference>
<feature type="transmembrane region" description="Helical" evidence="1">
    <location>
        <begin position="114"/>
        <end position="132"/>
    </location>
</feature>
<evidence type="ECO:0000313" key="2">
    <source>
        <dbReference type="EMBL" id="RZC56257.1"/>
    </source>
</evidence>
<name>A0A4Y7J608_PAPSO</name>
<evidence type="ECO:0000256" key="1">
    <source>
        <dbReference type="SAM" id="Phobius"/>
    </source>
</evidence>
<proteinExistence type="predicted"/>
<keyword evidence="1" id="KW-0472">Membrane</keyword>
<protein>
    <submittedName>
        <fullName evidence="2">Uncharacterized protein</fullName>
    </submittedName>
</protein>
<dbReference type="AlphaFoldDB" id="A0A4Y7J608"/>